<evidence type="ECO:0000256" key="4">
    <source>
        <dbReference type="ARBA" id="ARBA00023216"/>
    </source>
</evidence>
<dbReference type="GO" id="GO:0009409">
    <property type="term" value="P:response to cold"/>
    <property type="evidence" value="ECO:0007669"/>
    <property type="project" value="TreeGrafter"/>
</dbReference>
<dbReference type="GO" id="GO:0005737">
    <property type="term" value="C:cytoplasm"/>
    <property type="evidence" value="ECO:0007669"/>
    <property type="project" value="TreeGrafter"/>
</dbReference>
<dbReference type="Pfam" id="PF00191">
    <property type="entry name" value="Annexin"/>
    <property type="match status" value="4"/>
</dbReference>
<feature type="binding site" evidence="6">
    <location>
        <position position="299"/>
    </location>
    <ligand>
        <name>Ca(2+)</name>
        <dbReference type="ChEBI" id="CHEBI:29108"/>
        <label>1</label>
    </ligand>
</feature>
<accession>A0A7I8I8T8</accession>
<dbReference type="PRINTS" id="PR01814">
    <property type="entry name" value="ANNEXINPLANT"/>
</dbReference>
<keyword evidence="8" id="KW-1185">Reference proteome</keyword>
<dbReference type="InterPro" id="IPR037104">
    <property type="entry name" value="Annexin_sf"/>
</dbReference>
<dbReference type="SUPFAM" id="SSF47874">
    <property type="entry name" value="Annexin"/>
    <property type="match status" value="1"/>
</dbReference>
<dbReference type="GO" id="GO:0001786">
    <property type="term" value="F:phosphatidylserine binding"/>
    <property type="evidence" value="ECO:0007669"/>
    <property type="project" value="TreeGrafter"/>
</dbReference>
<dbReference type="GO" id="GO:0005544">
    <property type="term" value="F:calcium-dependent phospholipid binding"/>
    <property type="evidence" value="ECO:0007669"/>
    <property type="project" value="UniProtKB-KW"/>
</dbReference>
<evidence type="ECO:0000256" key="6">
    <source>
        <dbReference type="PIRSR" id="PIRSR609118-1"/>
    </source>
</evidence>
<dbReference type="AlphaFoldDB" id="A0A7I8I8T8"/>
<dbReference type="InterPro" id="IPR018502">
    <property type="entry name" value="Annexin_repeat"/>
</dbReference>
<proteinExistence type="predicted"/>
<evidence type="ECO:0000256" key="2">
    <source>
        <dbReference type="ARBA" id="ARBA00022737"/>
    </source>
</evidence>
<protein>
    <submittedName>
        <fullName evidence="7">Uncharacterized protein</fullName>
    </submittedName>
</protein>
<dbReference type="SMART" id="SM00335">
    <property type="entry name" value="ANX"/>
    <property type="match status" value="3"/>
</dbReference>
<evidence type="ECO:0000313" key="8">
    <source>
        <dbReference type="Proteomes" id="UP001189122"/>
    </source>
</evidence>
<gene>
    <name evidence="7" type="ORF">SI7747_01000676</name>
</gene>
<reference evidence="7 8" key="1">
    <citation type="submission" date="2019-12" db="EMBL/GenBank/DDBJ databases">
        <authorList>
            <person name="Scholz U."/>
            <person name="Mascher M."/>
            <person name="Fiebig A."/>
        </authorList>
    </citation>
    <scope>NUCLEOTIDE SEQUENCE</scope>
</reference>
<dbReference type="EMBL" id="LR743588">
    <property type="protein sequence ID" value="CAA2614286.1"/>
    <property type="molecule type" value="Genomic_DNA"/>
</dbReference>
<keyword evidence="1 6" id="KW-0479">Metal-binding</keyword>
<feature type="binding site" evidence="6">
    <location>
        <position position="298"/>
    </location>
    <ligand>
        <name>Ca(2+)</name>
        <dbReference type="ChEBI" id="CHEBI:29108"/>
        <label>3</label>
    </ligand>
</feature>
<dbReference type="Proteomes" id="UP001189122">
    <property type="component" value="Unassembled WGS sequence"/>
</dbReference>
<dbReference type="FunFam" id="1.10.220.10:FF:000009">
    <property type="entry name" value="Annexin"/>
    <property type="match status" value="1"/>
</dbReference>
<dbReference type="GO" id="GO:0005886">
    <property type="term" value="C:plasma membrane"/>
    <property type="evidence" value="ECO:0007669"/>
    <property type="project" value="TreeGrafter"/>
</dbReference>
<dbReference type="EMBL" id="CACRZD030000001">
    <property type="protein sequence ID" value="CAA6654086.1"/>
    <property type="molecule type" value="Genomic_DNA"/>
</dbReference>
<dbReference type="PRINTS" id="PR00196">
    <property type="entry name" value="ANNEXIN"/>
</dbReference>
<evidence type="ECO:0000256" key="5">
    <source>
        <dbReference type="ARBA" id="ARBA00023302"/>
    </source>
</evidence>
<dbReference type="PANTHER" id="PTHR10502:SF193">
    <property type="entry name" value="ANNEXIN D8"/>
    <property type="match status" value="1"/>
</dbReference>
<dbReference type="InterPro" id="IPR001464">
    <property type="entry name" value="Annexin"/>
</dbReference>
<dbReference type="PROSITE" id="PS51897">
    <property type="entry name" value="ANNEXIN_2"/>
    <property type="match status" value="4"/>
</dbReference>
<organism evidence="7">
    <name type="scientific">Spirodela intermedia</name>
    <name type="common">Intermediate duckweed</name>
    <dbReference type="NCBI Taxonomy" id="51605"/>
    <lineage>
        <taxon>Eukaryota</taxon>
        <taxon>Viridiplantae</taxon>
        <taxon>Streptophyta</taxon>
        <taxon>Embryophyta</taxon>
        <taxon>Tracheophyta</taxon>
        <taxon>Spermatophyta</taxon>
        <taxon>Magnoliopsida</taxon>
        <taxon>Liliopsida</taxon>
        <taxon>Araceae</taxon>
        <taxon>Lemnoideae</taxon>
        <taxon>Spirodela</taxon>
    </lineage>
</organism>
<feature type="binding site" evidence="6">
    <location>
        <position position="68"/>
    </location>
    <ligand>
        <name>Ca(2+)</name>
        <dbReference type="ChEBI" id="CHEBI:29108"/>
        <label>1</label>
    </ligand>
</feature>
<dbReference type="Gene3D" id="1.10.220.10">
    <property type="entry name" value="Annexin"/>
    <property type="match status" value="4"/>
</dbReference>
<dbReference type="GO" id="GO:0009651">
    <property type="term" value="P:response to salt stress"/>
    <property type="evidence" value="ECO:0007669"/>
    <property type="project" value="TreeGrafter"/>
</dbReference>
<feature type="binding site" evidence="6">
    <location>
        <position position="28"/>
    </location>
    <ligand>
        <name>Ca(2+)</name>
        <dbReference type="ChEBI" id="CHEBI:29108"/>
        <label>1</label>
    </ligand>
</feature>
<keyword evidence="3 6" id="KW-0106">Calcium</keyword>
<dbReference type="FunFam" id="1.10.220.10:FF:000008">
    <property type="entry name" value="Annexin"/>
    <property type="match status" value="1"/>
</dbReference>
<feature type="binding site" evidence="6">
    <location>
        <position position="26"/>
    </location>
    <ligand>
        <name>Ca(2+)</name>
        <dbReference type="ChEBI" id="CHEBI:29108"/>
        <label>1</label>
    </ligand>
</feature>
<dbReference type="FunFam" id="1.10.220.10:FF:000006">
    <property type="entry name" value="Annexin"/>
    <property type="match status" value="1"/>
</dbReference>
<feature type="binding site" evidence="6">
    <location>
        <position position="258"/>
    </location>
    <ligand>
        <name>Ca(2+)</name>
        <dbReference type="ChEBI" id="CHEBI:29108"/>
        <label>1</label>
    </ligand>
</feature>
<dbReference type="PANTHER" id="PTHR10502">
    <property type="entry name" value="ANNEXIN"/>
    <property type="match status" value="1"/>
</dbReference>
<evidence type="ECO:0000256" key="3">
    <source>
        <dbReference type="ARBA" id="ARBA00022837"/>
    </source>
</evidence>
<keyword evidence="4" id="KW-0041">Annexin</keyword>
<keyword evidence="5" id="KW-0111">Calcium/phospholipid-binding</keyword>
<dbReference type="GO" id="GO:0009414">
    <property type="term" value="P:response to water deprivation"/>
    <property type="evidence" value="ECO:0007669"/>
    <property type="project" value="TreeGrafter"/>
</dbReference>
<keyword evidence="2" id="KW-0677">Repeat</keyword>
<evidence type="ECO:0000256" key="1">
    <source>
        <dbReference type="ARBA" id="ARBA00022723"/>
    </source>
</evidence>
<dbReference type="GO" id="GO:0009408">
    <property type="term" value="P:response to heat"/>
    <property type="evidence" value="ECO:0007669"/>
    <property type="project" value="TreeGrafter"/>
</dbReference>
<dbReference type="InterPro" id="IPR009118">
    <property type="entry name" value="AnnexinD_plant"/>
</dbReference>
<feature type="binding site" evidence="6">
    <location>
        <position position="296"/>
    </location>
    <ligand>
        <name>Ca(2+)</name>
        <dbReference type="ChEBI" id="CHEBI:29108"/>
        <label>1</label>
    </ligand>
</feature>
<dbReference type="GO" id="GO:0005509">
    <property type="term" value="F:calcium ion binding"/>
    <property type="evidence" value="ECO:0007669"/>
    <property type="project" value="InterPro"/>
</dbReference>
<feature type="binding site" evidence="6">
    <location>
        <position position="256"/>
    </location>
    <ligand>
        <name>Ca(2+)</name>
        <dbReference type="ChEBI" id="CHEBI:29108"/>
        <label>1</label>
    </ligand>
</feature>
<dbReference type="FunFam" id="1.10.220.10:FF:000001">
    <property type="entry name" value="Annexin"/>
    <property type="match status" value="1"/>
</dbReference>
<evidence type="ECO:0000313" key="7">
    <source>
        <dbReference type="EMBL" id="CAA2614286.1"/>
    </source>
</evidence>
<name>A0A7I8I8T8_SPIIN</name>
<sequence>MATLSIPQPVPSPVEDAEALRKACQGWGTDEKAVIEILAHRSAVHRTQIRLAYKELYKEDLVKRLESELSGDFERAVYRWIFEPLEREVIIANIAVKARIDYRVIIETACINSPPELLAVKQAYQARYKRSLEEDVASHTSGDLRKFLVPLVASHRYGGEEVDPSLALTEARILHDAIKQNAFNHEEITRILTTRSRFQLNATFNRFKDEFGVSVTKGLSSSECPDDLLSSLRVAIRCIISPHKYLEKALRNALKKPGADADVLTRVITTRAEKDLKVIKELYLHRTNTSLDHAIAKETSNDYKSFLLALIGN</sequence>